<sequence>MASGIEGRPGIRLITGYNPEEVAHTTVVPTQQLLPTDKDLGATSGDKGEDAPGNSWVEVLYKRKENKRDMQAPDIQAQVKTNATSTGEKPKQPKPPRLPSLREFKHKVMINPRRVPVDLKQFKTQIGEALRSALPQELGEGTVVRLLEARNTIMVCTDEWNEAVTIAGIKKLNFPVGQLDVEAYHVSPTEDACRGVIHGVRPEFTYEQIRQKTKAFGYEVLDARRLGKSNSAVIVFAANKVPFTVSFNWLETPCFIYKKIKAACLNCGEVGHRADVCSKPAGFACTLCGTASVGESRVCTPKCALCGGAHRTYDRTCPEKFYKRTQTDKAKRQSRGEQRTGEAQVRCLSKETERSESRARARSRSHSANCQRKPSQTTTTSQTKRKRGKKTKGDATRGEIRTDTDDHGKWPALPTAGDQGDKPKVQGGADKHVQELKRELTQYKKSIEEMRRENERMRNANAGSSVGQIQAIVEEAVQRAVRGMQEFMTSQLMHLAQRTMELENLGRRLAQQQDSLTKIQTTKRRRTGGGPQESDTSDAESCISQRSQK</sequence>
<evidence type="ECO:0000313" key="2">
    <source>
        <dbReference type="Proteomes" id="UP000805193"/>
    </source>
</evidence>
<comment type="caution">
    <text evidence="1">The sequence shown here is derived from an EMBL/GenBank/DDBJ whole genome shotgun (WGS) entry which is preliminary data.</text>
</comment>
<keyword evidence="2" id="KW-1185">Reference proteome</keyword>
<accession>A0AC60P8H8</accession>
<name>A0AC60P8H8_IXOPE</name>
<reference evidence="1 2" key="1">
    <citation type="journal article" date="2020" name="Cell">
        <title>Large-Scale Comparative Analyses of Tick Genomes Elucidate Their Genetic Diversity and Vector Capacities.</title>
        <authorList>
            <consortium name="Tick Genome and Microbiome Consortium (TIGMIC)"/>
            <person name="Jia N."/>
            <person name="Wang J."/>
            <person name="Shi W."/>
            <person name="Du L."/>
            <person name="Sun Y."/>
            <person name="Zhan W."/>
            <person name="Jiang J.F."/>
            <person name="Wang Q."/>
            <person name="Zhang B."/>
            <person name="Ji P."/>
            <person name="Bell-Sakyi L."/>
            <person name="Cui X.M."/>
            <person name="Yuan T.T."/>
            <person name="Jiang B.G."/>
            <person name="Yang W.F."/>
            <person name="Lam T.T."/>
            <person name="Chang Q.C."/>
            <person name="Ding S.J."/>
            <person name="Wang X.J."/>
            <person name="Zhu J.G."/>
            <person name="Ruan X.D."/>
            <person name="Zhao L."/>
            <person name="Wei J.T."/>
            <person name="Ye R.Z."/>
            <person name="Que T.C."/>
            <person name="Du C.H."/>
            <person name="Zhou Y.H."/>
            <person name="Cheng J.X."/>
            <person name="Dai P.F."/>
            <person name="Guo W.B."/>
            <person name="Han X.H."/>
            <person name="Huang E.J."/>
            <person name="Li L.F."/>
            <person name="Wei W."/>
            <person name="Gao Y.C."/>
            <person name="Liu J.Z."/>
            <person name="Shao H.Z."/>
            <person name="Wang X."/>
            <person name="Wang C.C."/>
            <person name="Yang T.C."/>
            <person name="Huo Q.B."/>
            <person name="Li W."/>
            <person name="Chen H.Y."/>
            <person name="Chen S.E."/>
            <person name="Zhou L.G."/>
            <person name="Ni X.B."/>
            <person name="Tian J.H."/>
            <person name="Sheng Y."/>
            <person name="Liu T."/>
            <person name="Pan Y.S."/>
            <person name="Xia L.Y."/>
            <person name="Li J."/>
            <person name="Zhao F."/>
            <person name="Cao W.C."/>
        </authorList>
    </citation>
    <scope>NUCLEOTIDE SEQUENCE [LARGE SCALE GENOMIC DNA]</scope>
    <source>
        <strain evidence="1">Iper-2018</strain>
    </source>
</reference>
<dbReference type="Proteomes" id="UP000805193">
    <property type="component" value="Unassembled WGS sequence"/>
</dbReference>
<dbReference type="EMBL" id="JABSTQ010011026">
    <property type="protein sequence ID" value="KAG0415803.1"/>
    <property type="molecule type" value="Genomic_DNA"/>
</dbReference>
<protein>
    <submittedName>
        <fullName evidence="1">Uncharacterized protein</fullName>
    </submittedName>
</protein>
<proteinExistence type="predicted"/>
<evidence type="ECO:0000313" key="1">
    <source>
        <dbReference type="EMBL" id="KAG0415803.1"/>
    </source>
</evidence>
<organism evidence="1 2">
    <name type="scientific">Ixodes persulcatus</name>
    <name type="common">Taiga tick</name>
    <dbReference type="NCBI Taxonomy" id="34615"/>
    <lineage>
        <taxon>Eukaryota</taxon>
        <taxon>Metazoa</taxon>
        <taxon>Ecdysozoa</taxon>
        <taxon>Arthropoda</taxon>
        <taxon>Chelicerata</taxon>
        <taxon>Arachnida</taxon>
        <taxon>Acari</taxon>
        <taxon>Parasitiformes</taxon>
        <taxon>Ixodida</taxon>
        <taxon>Ixodoidea</taxon>
        <taxon>Ixodidae</taxon>
        <taxon>Ixodinae</taxon>
        <taxon>Ixodes</taxon>
    </lineage>
</organism>
<gene>
    <name evidence="1" type="ORF">HPB47_007025</name>
</gene>